<evidence type="ECO:0000259" key="3">
    <source>
        <dbReference type="PROSITE" id="PS51294"/>
    </source>
</evidence>
<evidence type="ECO:0000313" key="7">
    <source>
        <dbReference type="Proteomes" id="UP000684084"/>
    </source>
</evidence>
<sequence>MASVSIFSKEDDNLIIQYMKEFGHHRNPFTLTSSLMPKYTKKQIRQRWNEYLNPKLYHGPLGDREKNYIIELAQKHRMSKVINWKHVICDLERQFDKHYSQNQIKNYWYANQRYILSYRNMHLSKPLFDDEQYQNYSPLLPTMESTSHEPKFNKPYKMQPL</sequence>
<name>A0A2I1F3M6_9GLOM</name>
<evidence type="ECO:0008006" key="8">
    <source>
        <dbReference type="Google" id="ProtNLM"/>
    </source>
</evidence>
<proteinExistence type="predicted"/>
<evidence type="ECO:0000259" key="2">
    <source>
        <dbReference type="PROSITE" id="PS50090"/>
    </source>
</evidence>
<dbReference type="Gene3D" id="1.10.10.60">
    <property type="entry name" value="Homeodomain-like"/>
    <property type="match status" value="1"/>
</dbReference>
<evidence type="ECO:0000256" key="1">
    <source>
        <dbReference type="SAM" id="MobiDB-lite"/>
    </source>
</evidence>
<organism evidence="4 7">
    <name type="scientific">Rhizophagus irregularis</name>
    <dbReference type="NCBI Taxonomy" id="588596"/>
    <lineage>
        <taxon>Eukaryota</taxon>
        <taxon>Fungi</taxon>
        <taxon>Fungi incertae sedis</taxon>
        <taxon>Mucoromycota</taxon>
        <taxon>Glomeromycotina</taxon>
        <taxon>Glomeromycetes</taxon>
        <taxon>Glomerales</taxon>
        <taxon>Glomeraceae</taxon>
        <taxon>Rhizophagus</taxon>
    </lineage>
</organism>
<dbReference type="VEuPathDB" id="FungiDB:FUN_022156"/>
<dbReference type="AlphaFoldDB" id="A0A2I1F3M6"/>
<comment type="caution">
    <text evidence="4">The sequence shown here is derived from an EMBL/GenBank/DDBJ whole genome shotgun (WGS) entry which is preliminary data.</text>
</comment>
<dbReference type="InterPro" id="IPR001005">
    <property type="entry name" value="SANT/Myb"/>
</dbReference>
<gene>
    <name evidence="4" type="ORF">CHRIB12_LOCUS5599</name>
    <name evidence="5" type="ORF">RhiirA1_472883</name>
</gene>
<dbReference type="SMART" id="SM00717">
    <property type="entry name" value="SANT"/>
    <property type="match status" value="2"/>
</dbReference>
<accession>A0A2I1F3M6</accession>
<dbReference type="PROSITE" id="PS51294">
    <property type="entry name" value="HTH_MYB"/>
    <property type="match status" value="1"/>
</dbReference>
<dbReference type="SUPFAM" id="SSF46689">
    <property type="entry name" value="Homeodomain-like"/>
    <property type="match status" value="1"/>
</dbReference>
<feature type="region of interest" description="Disordered" evidence="1">
    <location>
        <begin position="142"/>
        <end position="161"/>
    </location>
</feature>
<evidence type="ECO:0000313" key="4">
    <source>
        <dbReference type="EMBL" id="CAB5352903.1"/>
    </source>
</evidence>
<dbReference type="VEuPathDB" id="FungiDB:RhiirA1_472883"/>
<dbReference type="InterPro" id="IPR017930">
    <property type="entry name" value="Myb_dom"/>
</dbReference>
<dbReference type="CDD" id="cd00167">
    <property type="entry name" value="SANT"/>
    <property type="match status" value="1"/>
</dbReference>
<reference evidence="5 6" key="1">
    <citation type="submission" date="2017-10" db="EMBL/GenBank/DDBJ databases">
        <title>Extensive intraspecific genome diversity in a model arbuscular mycorrhizal fungus.</title>
        <authorList>
            <person name="Chen E.C.H."/>
            <person name="Morin E."/>
            <person name="Baudet D."/>
            <person name="Noel J."/>
            <person name="Ndikumana S."/>
            <person name="Charron P."/>
            <person name="St-Onge C."/>
            <person name="Giorgi J."/>
            <person name="Grigoriev I.V."/>
            <person name="Roux C."/>
            <person name="Martin F.M."/>
            <person name="Corradi N."/>
        </authorList>
    </citation>
    <scope>NUCLEOTIDE SEQUENCE [LARGE SCALE GENOMIC DNA]</scope>
    <source>
        <strain evidence="5 6">A1</strain>
    </source>
</reference>
<dbReference type="EMBL" id="LLXH01001900">
    <property type="protein sequence ID" value="PKC57190.1"/>
    <property type="molecule type" value="Genomic_DNA"/>
</dbReference>
<reference evidence="4" key="3">
    <citation type="submission" date="2020-05" db="EMBL/GenBank/DDBJ databases">
        <authorList>
            <person name="Rincon C."/>
            <person name="Sanders R I."/>
            <person name="Robbins C."/>
            <person name="Chaturvedi A."/>
        </authorList>
    </citation>
    <scope>NUCLEOTIDE SEQUENCE</scope>
    <source>
        <strain evidence="4">CHB12</strain>
    </source>
</reference>
<protein>
    <recommendedName>
        <fullName evidence="8">HTH myb-type domain-containing protein</fullName>
    </recommendedName>
</protein>
<dbReference type="EMBL" id="CAGKOT010000008">
    <property type="protein sequence ID" value="CAB5352903.1"/>
    <property type="molecule type" value="Genomic_DNA"/>
</dbReference>
<dbReference type="PROSITE" id="PS50090">
    <property type="entry name" value="MYB_LIKE"/>
    <property type="match status" value="1"/>
</dbReference>
<dbReference type="Proteomes" id="UP000684084">
    <property type="component" value="Unassembled WGS sequence"/>
</dbReference>
<reference evidence="5 6" key="2">
    <citation type="submission" date="2017-10" db="EMBL/GenBank/DDBJ databases">
        <title>Genome analyses suggest a sexual origin of heterokaryosis in a supposedly ancient asexual fungus.</title>
        <authorList>
            <person name="Corradi N."/>
            <person name="Sedzielewska K."/>
            <person name="Noel J."/>
            <person name="Charron P."/>
            <person name="Farinelli L."/>
            <person name="Marton T."/>
            <person name="Kruger M."/>
            <person name="Pelin A."/>
            <person name="Brachmann A."/>
            <person name="Corradi N."/>
        </authorList>
    </citation>
    <scope>NUCLEOTIDE SEQUENCE [LARGE SCALE GENOMIC DNA]</scope>
    <source>
        <strain evidence="5 6">A1</strain>
    </source>
</reference>
<feature type="domain" description="HTH myb-type" evidence="3">
    <location>
        <begin position="7"/>
        <end position="56"/>
    </location>
</feature>
<dbReference type="VEuPathDB" id="FungiDB:RhiirFUN_025881"/>
<dbReference type="Proteomes" id="UP000232688">
    <property type="component" value="Unassembled WGS sequence"/>
</dbReference>
<evidence type="ECO:0000313" key="6">
    <source>
        <dbReference type="Proteomes" id="UP000232688"/>
    </source>
</evidence>
<dbReference type="InterPro" id="IPR009057">
    <property type="entry name" value="Homeodomain-like_sf"/>
</dbReference>
<dbReference type="Pfam" id="PF13921">
    <property type="entry name" value="Myb_DNA-bind_6"/>
    <property type="match status" value="1"/>
</dbReference>
<dbReference type="OrthoDB" id="2303611at2759"/>
<feature type="domain" description="Myb-like" evidence="2">
    <location>
        <begin position="7"/>
        <end position="52"/>
    </location>
</feature>
<evidence type="ECO:0000313" key="5">
    <source>
        <dbReference type="EMBL" id="PKC57190.1"/>
    </source>
</evidence>